<keyword evidence="5" id="KW-0808">Transferase</keyword>
<evidence type="ECO:0000256" key="6">
    <source>
        <dbReference type="ARBA" id="ARBA00022691"/>
    </source>
</evidence>
<dbReference type="GO" id="GO:0010629">
    <property type="term" value="P:negative regulation of gene expression"/>
    <property type="evidence" value="ECO:0007669"/>
    <property type="project" value="TreeGrafter"/>
</dbReference>
<keyword evidence="3" id="KW-0158">Chromosome</keyword>
<keyword evidence="7" id="KW-0156">Chromatin regulator</keyword>
<evidence type="ECO:0000256" key="7">
    <source>
        <dbReference type="ARBA" id="ARBA00022853"/>
    </source>
</evidence>
<evidence type="ECO:0000259" key="11">
    <source>
        <dbReference type="PROSITE" id="PS50867"/>
    </source>
</evidence>
<dbReference type="Gene3D" id="2.170.270.10">
    <property type="entry name" value="SET domain"/>
    <property type="match status" value="2"/>
</dbReference>
<dbReference type="GO" id="GO:0070828">
    <property type="term" value="P:heterochromatin organization"/>
    <property type="evidence" value="ECO:0007669"/>
    <property type="project" value="TreeGrafter"/>
</dbReference>
<feature type="compositionally biased region" description="Polar residues" evidence="9">
    <location>
        <begin position="417"/>
        <end position="429"/>
    </location>
</feature>
<dbReference type="InterPro" id="IPR046341">
    <property type="entry name" value="SET_dom_sf"/>
</dbReference>
<keyword evidence="14" id="KW-1185">Reference proteome</keyword>
<feature type="compositionally biased region" description="Polar residues" evidence="9">
    <location>
        <begin position="101"/>
        <end position="111"/>
    </location>
</feature>
<protein>
    <recommendedName>
        <fullName evidence="15">SET domain-containing protein</fullName>
    </recommendedName>
</protein>
<feature type="compositionally biased region" description="Basic and acidic residues" evidence="9">
    <location>
        <begin position="496"/>
        <end position="506"/>
    </location>
</feature>
<feature type="domain" description="Pre-SET" evidence="11">
    <location>
        <begin position="309"/>
        <end position="374"/>
    </location>
</feature>
<evidence type="ECO:0000256" key="9">
    <source>
        <dbReference type="SAM" id="MobiDB-lite"/>
    </source>
</evidence>
<dbReference type="PANTHER" id="PTHR46024:SF3">
    <property type="entry name" value="HISTONE-LYSINE N-METHYLTRANSFERASE SETDB2"/>
    <property type="match status" value="1"/>
</dbReference>
<evidence type="ECO:0000256" key="3">
    <source>
        <dbReference type="ARBA" id="ARBA00022454"/>
    </source>
</evidence>
<dbReference type="GO" id="GO:0005694">
    <property type="term" value="C:chromosome"/>
    <property type="evidence" value="ECO:0007669"/>
    <property type="project" value="UniProtKB-SubCell"/>
</dbReference>
<dbReference type="InterPro" id="IPR007728">
    <property type="entry name" value="Pre-SET_dom"/>
</dbReference>
<dbReference type="EMBL" id="JAFIRN010000003">
    <property type="protein sequence ID" value="KAG5851595.1"/>
    <property type="molecule type" value="Genomic_DNA"/>
</dbReference>
<keyword evidence="4" id="KW-0489">Methyltransferase</keyword>
<evidence type="ECO:0000259" key="12">
    <source>
        <dbReference type="PROSITE" id="PS50868"/>
    </source>
</evidence>
<feature type="domain" description="SET" evidence="10">
    <location>
        <begin position="377"/>
        <end position="593"/>
    </location>
</feature>
<feature type="region of interest" description="Disordered" evidence="9">
    <location>
        <begin position="97"/>
        <end position="179"/>
    </location>
</feature>
<dbReference type="PROSITE" id="PS50867">
    <property type="entry name" value="PRE_SET"/>
    <property type="match status" value="1"/>
</dbReference>
<dbReference type="PANTHER" id="PTHR46024">
    <property type="entry name" value="HISTONE-LYSINE N-METHYLTRANSFERASE EGGLESS"/>
    <property type="match status" value="1"/>
</dbReference>
<dbReference type="GO" id="GO:0008270">
    <property type="term" value="F:zinc ion binding"/>
    <property type="evidence" value="ECO:0007669"/>
    <property type="project" value="InterPro"/>
</dbReference>
<evidence type="ECO:0000256" key="8">
    <source>
        <dbReference type="ARBA" id="ARBA00023242"/>
    </source>
</evidence>
<evidence type="ECO:0000313" key="14">
    <source>
        <dbReference type="Proteomes" id="UP001044222"/>
    </source>
</evidence>
<evidence type="ECO:0000256" key="1">
    <source>
        <dbReference type="ARBA" id="ARBA00004123"/>
    </source>
</evidence>
<comment type="subcellular location">
    <subcellularLocation>
        <location evidence="2">Chromosome</location>
    </subcellularLocation>
    <subcellularLocation>
        <location evidence="1">Nucleus</location>
    </subcellularLocation>
</comment>
<feature type="region of interest" description="Disordered" evidence="9">
    <location>
        <begin position="417"/>
        <end position="509"/>
    </location>
</feature>
<evidence type="ECO:0000256" key="5">
    <source>
        <dbReference type="ARBA" id="ARBA00022679"/>
    </source>
</evidence>
<dbReference type="SUPFAM" id="SSF82199">
    <property type="entry name" value="SET domain"/>
    <property type="match status" value="1"/>
</dbReference>
<evidence type="ECO:0000256" key="2">
    <source>
        <dbReference type="ARBA" id="ARBA00004286"/>
    </source>
</evidence>
<dbReference type="Proteomes" id="UP001044222">
    <property type="component" value="Unassembled WGS sequence"/>
</dbReference>
<evidence type="ECO:0000259" key="10">
    <source>
        <dbReference type="PROSITE" id="PS50280"/>
    </source>
</evidence>
<organism evidence="13 14">
    <name type="scientific">Anguilla anguilla</name>
    <name type="common">European freshwater eel</name>
    <name type="synonym">Muraena anguilla</name>
    <dbReference type="NCBI Taxonomy" id="7936"/>
    <lineage>
        <taxon>Eukaryota</taxon>
        <taxon>Metazoa</taxon>
        <taxon>Chordata</taxon>
        <taxon>Craniata</taxon>
        <taxon>Vertebrata</taxon>
        <taxon>Euteleostomi</taxon>
        <taxon>Actinopterygii</taxon>
        <taxon>Neopterygii</taxon>
        <taxon>Teleostei</taxon>
        <taxon>Anguilliformes</taxon>
        <taxon>Anguillidae</taxon>
        <taxon>Anguilla</taxon>
    </lineage>
</organism>
<sequence>MENIMPSEIEKAKEFWRNVDVSFIFGALCDRLQYLRDRIEAERASDREFIVGMNIILASELYISPKAETDSDEESLLYGEILPVAVTDGDPVEWKVEGEVSQGSSRNSSPFSPDAPVSPSQPEGDDLSLPPSPLQFESGELLPSTPENQDLLAPLSPSHTEGEGPRTPPSPAQTGRGSPMAPLCLLQPVFQPHSCSWICLPLPSLSAYQHLRGRNPLKVPLIWGFQRLHAAPRAGGGVWRAGRLLQGAVWAEPAGAGGGSCWTRTSAGGGACGGAAVERGGRGAARAVPVPLAVLAARLPAGAGPVYTSCCDCADGCTDPRTCACLQLSLRPAPNAQLYRFRRLPRPLPSGLYECGPWCGCDRARCQNRVVQHGLQVRLQVFRSQDRGWGVRCIDDLDAGTFVCTYTGVVLRAGPDSGTSRLSAVTSDPSPLKRKREEQSSDDEVEVVEEWRTPAGPLAAADGEQEPQSGGVERGTSPCSVSHPLLLLPQTNTDAENGKWEGKEAEPGLNSEWAWLGEGGDGEEGHTGADEEHLYYLDATEEGNVGRFLNHSCCPNLFVQNVFIDSHHRDFPTVAFFTSRAVTAGTELTWNYSYDPGSVPEQEVPCQCGCESCQGTLI</sequence>
<dbReference type="GO" id="GO:0046974">
    <property type="term" value="F:histone H3K9 methyltransferase activity"/>
    <property type="evidence" value="ECO:0007669"/>
    <property type="project" value="TreeGrafter"/>
</dbReference>
<reference evidence="13" key="1">
    <citation type="submission" date="2021-01" db="EMBL/GenBank/DDBJ databases">
        <title>A chromosome-scale assembly of European eel, Anguilla anguilla.</title>
        <authorList>
            <person name="Henkel C."/>
            <person name="Jong-Raadsen S.A."/>
            <person name="Dufour S."/>
            <person name="Weltzien F.-A."/>
            <person name="Palstra A.P."/>
            <person name="Pelster B."/>
            <person name="Spaink H.P."/>
            <person name="Van Den Thillart G.E."/>
            <person name="Jansen H."/>
            <person name="Zahm M."/>
            <person name="Klopp C."/>
            <person name="Cedric C."/>
            <person name="Louis A."/>
            <person name="Berthelot C."/>
            <person name="Parey E."/>
            <person name="Roest Crollius H."/>
            <person name="Montfort J."/>
            <person name="Robinson-Rechavi M."/>
            <person name="Bucao C."/>
            <person name="Bouchez O."/>
            <person name="Gislard M."/>
            <person name="Lluch J."/>
            <person name="Milhes M."/>
            <person name="Lampietro C."/>
            <person name="Lopez Roques C."/>
            <person name="Donnadieu C."/>
            <person name="Braasch I."/>
            <person name="Desvignes T."/>
            <person name="Postlethwait J."/>
            <person name="Bobe J."/>
            <person name="Guiguen Y."/>
            <person name="Dirks R."/>
        </authorList>
    </citation>
    <scope>NUCLEOTIDE SEQUENCE</scope>
    <source>
        <strain evidence="13">Tag_6206</strain>
        <tissue evidence="13">Liver</tissue>
    </source>
</reference>
<evidence type="ECO:0000313" key="13">
    <source>
        <dbReference type="EMBL" id="KAG5851595.1"/>
    </source>
</evidence>
<gene>
    <name evidence="13" type="ORF">ANANG_G00053320</name>
</gene>
<dbReference type="GO" id="GO:0005634">
    <property type="term" value="C:nucleus"/>
    <property type="evidence" value="ECO:0007669"/>
    <property type="project" value="UniProtKB-SubCell"/>
</dbReference>
<evidence type="ECO:0008006" key="15">
    <source>
        <dbReference type="Google" id="ProtNLM"/>
    </source>
</evidence>
<dbReference type="InterPro" id="IPR003616">
    <property type="entry name" value="Post-SET_dom"/>
</dbReference>
<proteinExistence type="predicted"/>
<dbReference type="AlphaFoldDB" id="A0A9D3S1V1"/>
<dbReference type="SMART" id="SM00317">
    <property type="entry name" value="SET"/>
    <property type="match status" value="1"/>
</dbReference>
<evidence type="ECO:0000256" key="4">
    <source>
        <dbReference type="ARBA" id="ARBA00022603"/>
    </source>
</evidence>
<dbReference type="Pfam" id="PF05033">
    <property type="entry name" value="Pre-SET"/>
    <property type="match status" value="1"/>
</dbReference>
<keyword evidence="8" id="KW-0539">Nucleus</keyword>
<accession>A0A9D3S1V1</accession>
<dbReference type="GO" id="GO:0032259">
    <property type="term" value="P:methylation"/>
    <property type="evidence" value="ECO:0007669"/>
    <property type="project" value="UniProtKB-KW"/>
</dbReference>
<dbReference type="Pfam" id="PF00856">
    <property type="entry name" value="SET"/>
    <property type="match status" value="1"/>
</dbReference>
<dbReference type="PROSITE" id="PS50280">
    <property type="entry name" value="SET"/>
    <property type="match status" value="1"/>
</dbReference>
<dbReference type="PROSITE" id="PS50868">
    <property type="entry name" value="POST_SET"/>
    <property type="match status" value="1"/>
</dbReference>
<keyword evidence="6" id="KW-0949">S-adenosyl-L-methionine</keyword>
<name>A0A9D3S1V1_ANGAN</name>
<comment type="caution">
    <text evidence="13">The sequence shown here is derived from an EMBL/GenBank/DDBJ whole genome shotgun (WGS) entry which is preliminary data.</text>
</comment>
<dbReference type="InterPro" id="IPR051516">
    <property type="entry name" value="SETDB_methyltransferase"/>
</dbReference>
<dbReference type="InterPro" id="IPR001214">
    <property type="entry name" value="SET_dom"/>
</dbReference>
<feature type="domain" description="Post-SET" evidence="12">
    <location>
        <begin position="602"/>
        <end position="618"/>
    </location>
</feature>